<gene>
    <name evidence="2" type="ORF">K444DRAFT_669058</name>
</gene>
<evidence type="ECO:0008006" key="4">
    <source>
        <dbReference type="Google" id="ProtNLM"/>
    </source>
</evidence>
<dbReference type="GeneID" id="36595560"/>
<dbReference type="InterPro" id="IPR024079">
    <property type="entry name" value="MetalloPept_cat_dom_sf"/>
</dbReference>
<evidence type="ECO:0000256" key="1">
    <source>
        <dbReference type="SAM" id="SignalP"/>
    </source>
</evidence>
<protein>
    <recommendedName>
        <fullName evidence="4">Lysine-specific metallo-endopeptidase domain-containing protein</fullName>
    </recommendedName>
</protein>
<dbReference type="AlphaFoldDB" id="A0A2J6SK78"/>
<feature type="chain" id="PRO_5014420452" description="Lysine-specific metallo-endopeptidase domain-containing protein" evidence="1">
    <location>
        <begin position="21"/>
        <end position="332"/>
    </location>
</feature>
<evidence type="ECO:0000313" key="2">
    <source>
        <dbReference type="EMBL" id="PMD51154.1"/>
    </source>
</evidence>
<evidence type="ECO:0000313" key="3">
    <source>
        <dbReference type="Proteomes" id="UP000235371"/>
    </source>
</evidence>
<dbReference type="RefSeq" id="XP_024728058.1">
    <property type="nucleotide sequence ID" value="XM_024887484.1"/>
</dbReference>
<proteinExistence type="predicted"/>
<organism evidence="2 3">
    <name type="scientific">Hyaloscypha bicolor E</name>
    <dbReference type="NCBI Taxonomy" id="1095630"/>
    <lineage>
        <taxon>Eukaryota</taxon>
        <taxon>Fungi</taxon>
        <taxon>Dikarya</taxon>
        <taxon>Ascomycota</taxon>
        <taxon>Pezizomycotina</taxon>
        <taxon>Leotiomycetes</taxon>
        <taxon>Helotiales</taxon>
        <taxon>Hyaloscyphaceae</taxon>
        <taxon>Hyaloscypha</taxon>
        <taxon>Hyaloscypha bicolor</taxon>
    </lineage>
</organism>
<dbReference type="InParanoid" id="A0A2J6SK78"/>
<dbReference type="Proteomes" id="UP000235371">
    <property type="component" value="Unassembled WGS sequence"/>
</dbReference>
<name>A0A2J6SK78_9HELO</name>
<sequence length="332" mass="35849">MQINLFKALLSFIAFGQCYGLNPPLDVTWRADNCNGFMFNGASLNQIWDNAASMALNAQLSIAAVPNTAMQVVTASADDKRAGGNAQLMWGPKYSRATGADSTLQGNLQFVTTAYGDALKGLKKTLTGANNFDLNNAILFCGNTGFQQGIPPGSSFMSDVWYYEIQTGTAPNQVTEYFVPNYATGFNAPKPCTETGDDASYNAMTSMATRIVNGVSTDFVSIMLCPDKKPSQPATLTNPFTTTDNTGNPNAYSSMAGTILHEMVHVVGLSRNEDWSDKTNPNDAKGNYGFLKCVALASRLAPNTYKNPDNYRIFAEMSMSPTTEWRAPNPAT</sequence>
<dbReference type="EMBL" id="KZ613912">
    <property type="protein sequence ID" value="PMD51154.1"/>
    <property type="molecule type" value="Genomic_DNA"/>
</dbReference>
<reference evidence="2 3" key="1">
    <citation type="submission" date="2016-04" db="EMBL/GenBank/DDBJ databases">
        <title>A degradative enzymes factory behind the ericoid mycorrhizal symbiosis.</title>
        <authorList>
            <consortium name="DOE Joint Genome Institute"/>
            <person name="Martino E."/>
            <person name="Morin E."/>
            <person name="Grelet G."/>
            <person name="Kuo A."/>
            <person name="Kohler A."/>
            <person name="Daghino S."/>
            <person name="Barry K."/>
            <person name="Choi C."/>
            <person name="Cichocki N."/>
            <person name="Clum A."/>
            <person name="Copeland A."/>
            <person name="Hainaut M."/>
            <person name="Haridas S."/>
            <person name="Labutti K."/>
            <person name="Lindquist E."/>
            <person name="Lipzen A."/>
            <person name="Khouja H.-R."/>
            <person name="Murat C."/>
            <person name="Ohm R."/>
            <person name="Olson A."/>
            <person name="Spatafora J."/>
            <person name="Veneault-Fourrey C."/>
            <person name="Henrissat B."/>
            <person name="Grigoriev I."/>
            <person name="Martin F."/>
            <person name="Perotto S."/>
        </authorList>
    </citation>
    <scope>NUCLEOTIDE SEQUENCE [LARGE SCALE GENOMIC DNA]</scope>
    <source>
        <strain evidence="2 3">E</strain>
    </source>
</reference>
<dbReference type="OrthoDB" id="3510493at2759"/>
<keyword evidence="3" id="KW-1185">Reference proteome</keyword>
<accession>A0A2J6SK78</accession>
<dbReference type="GO" id="GO:0008237">
    <property type="term" value="F:metallopeptidase activity"/>
    <property type="evidence" value="ECO:0007669"/>
    <property type="project" value="InterPro"/>
</dbReference>
<feature type="signal peptide" evidence="1">
    <location>
        <begin position="1"/>
        <end position="20"/>
    </location>
</feature>
<dbReference type="Gene3D" id="3.40.390.10">
    <property type="entry name" value="Collagenase (Catalytic Domain)"/>
    <property type="match status" value="1"/>
</dbReference>
<keyword evidence="1" id="KW-0732">Signal</keyword>